<dbReference type="Proteomes" id="UP000198287">
    <property type="component" value="Unassembled WGS sequence"/>
</dbReference>
<accession>A0A226D302</accession>
<comment type="caution">
    <text evidence="1">The sequence shown here is derived from an EMBL/GenBank/DDBJ whole genome shotgun (WGS) entry which is preliminary data.</text>
</comment>
<dbReference type="EMBL" id="LNIX01000038">
    <property type="protein sequence ID" value="OXA39523.1"/>
    <property type="molecule type" value="Genomic_DNA"/>
</dbReference>
<keyword evidence="2" id="KW-1185">Reference proteome</keyword>
<reference evidence="1 2" key="1">
    <citation type="submission" date="2015-12" db="EMBL/GenBank/DDBJ databases">
        <title>The genome of Folsomia candida.</title>
        <authorList>
            <person name="Faddeeva A."/>
            <person name="Derks M.F."/>
            <person name="Anvar Y."/>
            <person name="Smit S."/>
            <person name="Van Straalen N."/>
            <person name="Roelofs D."/>
        </authorList>
    </citation>
    <scope>NUCLEOTIDE SEQUENCE [LARGE SCALE GENOMIC DNA]</scope>
    <source>
        <strain evidence="1 2">VU population</strain>
        <tissue evidence="1">Whole body</tissue>
    </source>
</reference>
<evidence type="ECO:0000313" key="2">
    <source>
        <dbReference type="Proteomes" id="UP000198287"/>
    </source>
</evidence>
<protein>
    <recommendedName>
        <fullName evidence="3">F-box domain-containing protein</fullName>
    </recommendedName>
</protein>
<proteinExistence type="predicted"/>
<evidence type="ECO:0000313" key="1">
    <source>
        <dbReference type="EMBL" id="OXA39523.1"/>
    </source>
</evidence>
<name>A0A226D302_FOLCA</name>
<organism evidence="1 2">
    <name type="scientific">Folsomia candida</name>
    <name type="common">Springtail</name>
    <dbReference type="NCBI Taxonomy" id="158441"/>
    <lineage>
        <taxon>Eukaryota</taxon>
        <taxon>Metazoa</taxon>
        <taxon>Ecdysozoa</taxon>
        <taxon>Arthropoda</taxon>
        <taxon>Hexapoda</taxon>
        <taxon>Collembola</taxon>
        <taxon>Entomobryomorpha</taxon>
        <taxon>Isotomoidea</taxon>
        <taxon>Isotomidae</taxon>
        <taxon>Proisotominae</taxon>
        <taxon>Folsomia</taxon>
    </lineage>
</organism>
<sequence length="221" mass="24761">MDDVLSLETRFNRVVNLASNMAAMNPLILDKVFSFLDDETLLKSIRLVCPVWADIACVSLGRRCGVTFKAVESCCSCRDKESCKDLKYFNPQLARKITIVIGCDCSPASDENFEGDTFLEKLVHILPKINESVEELRLILHAKVGPHWREMWMAFAQNFPKLSETSISLTTLTLLPSEDTEAVDEVMSKFKQIKVDLVLVVGRLGGSCQYLLPSQSNIVLI</sequence>
<gene>
    <name evidence="1" type="ORF">Fcan01_25634</name>
</gene>
<dbReference type="AlphaFoldDB" id="A0A226D302"/>
<evidence type="ECO:0008006" key="3">
    <source>
        <dbReference type="Google" id="ProtNLM"/>
    </source>
</evidence>